<sequence length="86" mass="10413">MCSYGLIEFDFDKYLYRSTTMDKTNKDHPQIISSDNCQDTTEESSKSVKVMYENIMQERIAYFRKEQEQLKKYIYRRASQDQTNKE</sequence>
<keyword evidence="2" id="KW-1185">Reference proteome</keyword>
<dbReference type="Proteomes" id="UP000826656">
    <property type="component" value="Unassembled WGS sequence"/>
</dbReference>
<comment type="caution">
    <text evidence="1">The sequence shown here is derived from an EMBL/GenBank/DDBJ whole genome shotgun (WGS) entry which is preliminary data.</text>
</comment>
<dbReference type="EMBL" id="JAIVGD010000013">
    <property type="protein sequence ID" value="KAH0761542.1"/>
    <property type="molecule type" value="Genomic_DNA"/>
</dbReference>
<protein>
    <submittedName>
        <fullName evidence="1">Uncharacterized protein</fullName>
    </submittedName>
</protein>
<proteinExistence type="predicted"/>
<accession>A0ABQ7VDZ1</accession>
<organism evidence="1 2">
    <name type="scientific">Solanum tuberosum</name>
    <name type="common">Potato</name>
    <dbReference type="NCBI Taxonomy" id="4113"/>
    <lineage>
        <taxon>Eukaryota</taxon>
        <taxon>Viridiplantae</taxon>
        <taxon>Streptophyta</taxon>
        <taxon>Embryophyta</taxon>
        <taxon>Tracheophyta</taxon>
        <taxon>Spermatophyta</taxon>
        <taxon>Magnoliopsida</taxon>
        <taxon>eudicotyledons</taxon>
        <taxon>Gunneridae</taxon>
        <taxon>Pentapetalae</taxon>
        <taxon>asterids</taxon>
        <taxon>lamiids</taxon>
        <taxon>Solanales</taxon>
        <taxon>Solanaceae</taxon>
        <taxon>Solanoideae</taxon>
        <taxon>Solaneae</taxon>
        <taxon>Solanum</taxon>
    </lineage>
</organism>
<reference evidence="1 2" key="1">
    <citation type="journal article" date="2021" name="bioRxiv">
        <title>Chromosome-scale and haplotype-resolved genome assembly of a tetraploid potato cultivar.</title>
        <authorList>
            <person name="Sun H."/>
            <person name="Jiao W.-B."/>
            <person name="Krause K."/>
            <person name="Campoy J.A."/>
            <person name="Goel M."/>
            <person name="Folz-Donahue K."/>
            <person name="Kukat C."/>
            <person name="Huettel B."/>
            <person name="Schneeberger K."/>
        </authorList>
    </citation>
    <scope>NUCLEOTIDE SEQUENCE [LARGE SCALE GENOMIC DNA]</scope>
    <source>
        <strain evidence="1">SolTubOtavaFocal</strain>
        <tissue evidence="1">Leaves</tissue>
    </source>
</reference>
<evidence type="ECO:0000313" key="2">
    <source>
        <dbReference type="Proteomes" id="UP000826656"/>
    </source>
</evidence>
<evidence type="ECO:0000313" key="1">
    <source>
        <dbReference type="EMBL" id="KAH0761542.1"/>
    </source>
</evidence>
<gene>
    <name evidence="1" type="ORF">KY290_017615</name>
</gene>
<name>A0ABQ7VDZ1_SOLTU</name>